<proteinExistence type="predicted"/>
<accession>A0ABW0FFH2</accession>
<keyword evidence="1" id="KW-0732">Signal</keyword>
<keyword evidence="3" id="KW-1185">Reference proteome</keyword>
<sequence length="229" mass="24033">MHTPPLGRRALAKGALWTAPMVLLSVAAPAIAASAMPATMLWTDFPRGSGNRIATTASQTVGGAKITTSLTRSGLAHVGSNWTPTADGRLEMSSNRLTLGDSAQTVALSFSKPVTDVSLTIQDLDRDRDRGLLDPRDFQDEIYIPPGAVMFSQHAPGSKVVGRGTPGDPFRAADTVFGDLSGPDYAVTLTWKGPVSAIAVAYRQGVQAKLTTTPTVWFSPVSFIPPAGS</sequence>
<organism evidence="2 3">
    <name type="scientific">Brachybacterium tyrofermentans</name>
    <dbReference type="NCBI Taxonomy" id="47848"/>
    <lineage>
        <taxon>Bacteria</taxon>
        <taxon>Bacillati</taxon>
        <taxon>Actinomycetota</taxon>
        <taxon>Actinomycetes</taxon>
        <taxon>Micrococcales</taxon>
        <taxon>Dermabacteraceae</taxon>
        <taxon>Brachybacterium</taxon>
    </lineage>
</organism>
<evidence type="ECO:0000256" key="1">
    <source>
        <dbReference type="SAM" id="SignalP"/>
    </source>
</evidence>
<evidence type="ECO:0008006" key="4">
    <source>
        <dbReference type="Google" id="ProtNLM"/>
    </source>
</evidence>
<feature type="chain" id="PRO_5045456793" description="Htaa protein" evidence="1">
    <location>
        <begin position="33"/>
        <end position="229"/>
    </location>
</feature>
<dbReference type="EMBL" id="JBHSLN010000020">
    <property type="protein sequence ID" value="MFC5297346.1"/>
    <property type="molecule type" value="Genomic_DNA"/>
</dbReference>
<gene>
    <name evidence="2" type="ORF">ACFPK8_07465</name>
</gene>
<dbReference type="PROSITE" id="PS51318">
    <property type="entry name" value="TAT"/>
    <property type="match status" value="1"/>
</dbReference>
<comment type="caution">
    <text evidence="2">The sequence shown here is derived from an EMBL/GenBank/DDBJ whole genome shotgun (WGS) entry which is preliminary data.</text>
</comment>
<dbReference type="GeneID" id="303297489"/>
<dbReference type="Proteomes" id="UP001595937">
    <property type="component" value="Unassembled WGS sequence"/>
</dbReference>
<feature type="signal peptide" evidence="1">
    <location>
        <begin position="1"/>
        <end position="32"/>
    </location>
</feature>
<protein>
    <recommendedName>
        <fullName evidence="4">Htaa protein</fullName>
    </recommendedName>
</protein>
<dbReference type="InterPro" id="IPR006311">
    <property type="entry name" value="TAT_signal"/>
</dbReference>
<evidence type="ECO:0000313" key="2">
    <source>
        <dbReference type="EMBL" id="MFC5297346.1"/>
    </source>
</evidence>
<evidence type="ECO:0000313" key="3">
    <source>
        <dbReference type="Proteomes" id="UP001595937"/>
    </source>
</evidence>
<name>A0ABW0FFH2_9MICO</name>
<reference evidence="3" key="1">
    <citation type="journal article" date="2019" name="Int. J. Syst. Evol. Microbiol.">
        <title>The Global Catalogue of Microorganisms (GCM) 10K type strain sequencing project: providing services to taxonomists for standard genome sequencing and annotation.</title>
        <authorList>
            <consortium name="The Broad Institute Genomics Platform"/>
            <consortium name="The Broad Institute Genome Sequencing Center for Infectious Disease"/>
            <person name="Wu L."/>
            <person name="Ma J."/>
        </authorList>
    </citation>
    <scope>NUCLEOTIDE SEQUENCE [LARGE SCALE GENOMIC DNA]</scope>
    <source>
        <strain evidence="3">CGMCC 1.16455</strain>
    </source>
</reference>
<dbReference type="RefSeq" id="WP_343924195.1">
    <property type="nucleotide sequence ID" value="NZ_BAAAIR010000038.1"/>
</dbReference>